<name>A0A6A5W918_9PLEO</name>
<evidence type="ECO:0000313" key="6">
    <source>
        <dbReference type="EMBL" id="KAF1998410.1"/>
    </source>
</evidence>
<organism evidence="6 7">
    <name type="scientific">Amniculicola lignicola CBS 123094</name>
    <dbReference type="NCBI Taxonomy" id="1392246"/>
    <lineage>
        <taxon>Eukaryota</taxon>
        <taxon>Fungi</taxon>
        <taxon>Dikarya</taxon>
        <taxon>Ascomycota</taxon>
        <taxon>Pezizomycotina</taxon>
        <taxon>Dothideomycetes</taxon>
        <taxon>Pleosporomycetidae</taxon>
        <taxon>Pleosporales</taxon>
        <taxon>Amniculicolaceae</taxon>
        <taxon>Amniculicola</taxon>
    </lineage>
</organism>
<keyword evidence="4" id="KW-0503">Monooxygenase</keyword>
<evidence type="ECO:0000256" key="1">
    <source>
        <dbReference type="ARBA" id="ARBA00022630"/>
    </source>
</evidence>
<sequence length="425" mass="46899">MTTPSTPKVAILGAGPGGCMLARLLNQHSIPCTIFESEASIDYRSQGGSLDLRSTTGLATIKAAGLWTEFQKQARYDGESLLITDKKLTTWMRRRAYKGRKVNNLQEAPEIDRAVLRRILMESLPQGIVRWNHHLTHITTPADSSPVLHFRNGAIESGYDLIVGADGAFSKVRSVLSDVKPFHSGYGGYWLTLPSVPTTSPALDKLVNKGNVFAYSDHINLNGQQLGHNNDLSISLVSPRAEDWTKTSGFDPTDLESAKKDMLQLLDGWDPLLLDLVKHAQGPVMARNLYMLPVGFTFPHKRGITLLGDAAHLMTPFAGIGVNSAFYDAMLLSDAIVSSINDTTTNPDKLDKHVQEYETKMLAHGKAGQALTWNSMEALMMTSGAPRQGIERWLLGHLREEVPVWSRGILSAVVYVGYFFYKMFV</sequence>
<accession>A0A6A5W918</accession>
<evidence type="ECO:0000256" key="2">
    <source>
        <dbReference type="ARBA" id="ARBA00022827"/>
    </source>
</evidence>
<feature type="domain" description="FAD-binding" evidence="5">
    <location>
        <begin position="304"/>
        <end position="352"/>
    </location>
</feature>
<dbReference type="Proteomes" id="UP000799779">
    <property type="component" value="Unassembled WGS sequence"/>
</dbReference>
<keyword evidence="3" id="KW-0560">Oxidoreductase</keyword>
<evidence type="ECO:0000313" key="7">
    <source>
        <dbReference type="Proteomes" id="UP000799779"/>
    </source>
</evidence>
<keyword evidence="2" id="KW-0274">FAD</keyword>
<evidence type="ECO:0000256" key="4">
    <source>
        <dbReference type="ARBA" id="ARBA00023033"/>
    </source>
</evidence>
<gene>
    <name evidence="6" type="ORF">P154DRAFT_251501</name>
</gene>
<dbReference type="GO" id="GO:0071949">
    <property type="term" value="F:FAD binding"/>
    <property type="evidence" value="ECO:0007669"/>
    <property type="project" value="InterPro"/>
</dbReference>
<dbReference type="Pfam" id="PF01494">
    <property type="entry name" value="FAD_binding_3"/>
    <property type="match status" value="2"/>
</dbReference>
<dbReference type="InterPro" id="IPR036188">
    <property type="entry name" value="FAD/NAD-bd_sf"/>
</dbReference>
<feature type="domain" description="FAD-binding" evidence="5">
    <location>
        <begin position="8"/>
        <end position="177"/>
    </location>
</feature>
<dbReference type="PRINTS" id="PR00420">
    <property type="entry name" value="RNGMNOXGNASE"/>
</dbReference>
<dbReference type="Gene3D" id="3.50.50.60">
    <property type="entry name" value="FAD/NAD(P)-binding domain"/>
    <property type="match status" value="1"/>
</dbReference>
<protein>
    <submittedName>
        <fullName evidence="6">FAD/NAD(P)-binding domain-containing protein</fullName>
    </submittedName>
</protein>
<dbReference type="OrthoDB" id="655030at2759"/>
<dbReference type="SUPFAM" id="SSF51905">
    <property type="entry name" value="FAD/NAD(P)-binding domain"/>
    <property type="match status" value="1"/>
</dbReference>
<reference evidence="6" key="1">
    <citation type="journal article" date="2020" name="Stud. Mycol.">
        <title>101 Dothideomycetes genomes: a test case for predicting lifestyles and emergence of pathogens.</title>
        <authorList>
            <person name="Haridas S."/>
            <person name="Albert R."/>
            <person name="Binder M."/>
            <person name="Bloem J."/>
            <person name="Labutti K."/>
            <person name="Salamov A."/>
            <person name="Andreopoulos B."/>
            <person name="Baker S."/>
            <person name="Barry K."/>
            <person name="Bills G."/>
            <person name="Bluhm B."/>
            <person name="Cannon C."/>
            <person name="Castanera R."/>
            <person name="Culley D."/>
            <person name="Daum C."/>
            <person name="Ezra D."/>
            <person name="Gonzalez J."/>
            <person name="Henrissat B."/>
            <person name="Kuo A."/>
            <person name="Liang C."/>
            <person name="Lipzen A."/>
            <person name="Lutzoni F."/>
            <person name="Magnuson J."/>
            <person name="Mondo S."/>
            <person name="Nolan M."/>
            <person name="Ohm R."/>
            <person name="Pangilinan J."/>
            <person name="Park H.-J."/>
            <person name="Ramirez L."/>
            <person name="Alfaro M."/>
            <person name="Sun H."/>
            <person name="Tritt A."/>
            <person name="Yoshinaga Y."/>
            <person name="Zwiers L.-H."/>
            <person name="Turgeon B."/>
            <person name="Goodwin S."/>
            <person name="Spatafora J."/>
            <person name="Crous P."/>
            <person name="Grigoriev I."/>
        </authorList>
    </citation>
    <scope>NUCLEOTIDE SEQUENCE</scope>
    <source>
        <strain evidence="6">CBS 123094</strain>
    </source>
</reference>
<evidence type="ECO:0000259" key="5">
    <source>
        <dbReference type="Pfam" id="PF01494"/>
    </source>
</evidence>
<dbReference type="AlphaFoldDB" id="A0A6A5W918"/>
<dbReference type="InterPro" id="IPR002938">
    <property type="entry name" value="FAD-bd"/>
</dbReference>
<keyword evidence="7" id="KW-1185">Reference proteome</keyword>
<evidence type="ECO:0000256" key="3">
    <source>
        <dbReference type="ARBA" id="ARBA00023002"/>
    </source>
</evidence>
<dbReference type="PANTHER" id="PTHR46972:SF1">
    <property type="entry name" value="FAD DEPENDENT OXIDOREDUCTASE DOMAIN-CONTAINING PROTEIN"/>
    <property type="match status" value="1"/>
</dbReference>
<dbReference type="EMBL" id="ML977604">
    <property type="protein sequence ID" value="KAF1998410.1"/>
    <property type="molecule type" value="Genomic_DNA"/>
</dbReference>
<dbReference type="GO" id="GO:0004497">
    <property type="term" value="F:monooxygenase activity"/>
    <property type="evidence" value="ECO:0007669"/>
    <property type="project" value="UniProtKB-KW"/>
</dbReference>
<proteinExistence type="predicted"/>
<dbReference type="PANTHER" id="PTHR46972">
    <property type="entry name" value="MONOOXYGENASE ASQM-RELATED"/>
    <property type="match status" value="1"/>
</dbReference>
<keyword evidence="1" id="KW-0285">Flavoprotein</keyword>